<reference evidence="4 5" key="1">
    <citation type="submission" date="2018-01" db="EMBL/GenBank/DDBJ databases">
        <title>The whole genome sequencing and assembly of Paenibacillus chitinolyticus KCCM 41400 strain.</title>
        <authorList>
            <person name="Kim J.-Y."/>
            <person name="Park M.-K."/>
            <person name="Lee Y.-J."/>
            <person name="Yi H."/>
            <person name="Bahn Y.-S."/>
            <person name="Kim J.F."/>
            <person name="Lee D.-W."/>
        </authorList>
    </citation>
    <scope>NUCLEOTIDE SEQUENCE [LARGE SCALE GENOMIC DNA]</scope>
    <source>
        <strain evidence="4 5">KCCM 41400</strain>
    </source>
</reference>
<dbReference type="InterPro" id="IPR036390">
    <property type="entry name" value="WH_DNA-bd_sf"/>
</dbReference>
<dbReference type="RefSeq" id="WP_042235178.1">
    <property type="nucleotide sequence ID" value="NZ_CP026520.1"/>
</dbReference>
<dbReference type="PANTHER" id="PTHR38600">
    <property type="entry name" value="TRANSCRIPTIONAL REGULATORY PROTEIN"/>
    <property type="match status" value="1"/>
</dbReference>
<dbReference type="GeneID" id="95378935"/>
<reference evidence="3 6" key="2">
    <citation type="submission" date="2022-05" db="EMBL/GenBank/DDBJ databases">
        <title>Genome Sequencing of Bee-Associated Microbes.</title>
        <authorList>
            <person name="Dunlap C."/>
        </authorList>
    </citation>
    <scope>NUCLEOTIDE SEQUENCE [LARGE SCALE GENOMIC DNA]</scope>
    <source>
        <strain evidence="3 6">NRRL B-23120</strain>
    </source>
</reference>
<feature type="domain" description="HTH arsR-type" evidence="2">
    <location>
        <begin position="14"/>
        <end position="94"/>
    </location>
</feature>
<dbReference type="Proteomes" id="UP000288943">
    <property type="component" value="Chromosome"/>
</dbReference>
<dbReference type="Pfam" id="PF01022">
    <property type="entry name" value="HTH_5"/>
    <property type="match status" value="1"/>
</dbReference>
<evidence type="ECO:0000256" key="1">
    <source>
        <dbReference type="ARBA" id="ARBA00023125"/>
    </source>
</evidence>
<dbReference type="CDD" id="cd00090">
    <property type="entry name" value="HTH_ARSR"/>
    <property type="match status" value="1"/>
</dbReference>
<dbReference type="AlphaFoldDB" id="A0A410X4M8"/>
<dbReference type="SMART" id="SM00418">
    <property type="entry name" value="HTH_ARSR"/>
    <property type="match status" value="1"/>
</dbReference>
<accession>A0A410X4M8</accession>
<dbReference type="InterPro" id="IPR011991">
    <property type="entry name" value="ArsR-like_HTH"/>
</dbReference>
<evidence type="ECO:0000313" key="5">
    <source>
        <dbReference type="Proteomes" id="UP000288943"/>
    </source>
</evidence>
<dbReference type="KEGG" id="pchi:PC41400_29510"/>
<organism evidence="4 5">
    <name type="scientific">Paenibacillus chitinolyticus</name>
    <dbReference type="NCBI Taxonomy" id="79263"/>
    <lineage>
        <taxon>Bacteria</taxon>
        <taxon>Bacillati</taxon>
        <taxon>Bacillota</taxon>
        <taxon>Bacilli</taxon>
        <taxon>Bacillales</taxon>
        <taxon>Paenibacillaceae</taxon>
        <taxon>Paenibacillus</taxon>
    </lineage>
</organism>
<sequence length="205" mass="24100">MEKQNDIMVLTHLEQLKSLSDPLRIEILCLLVEEARSGQQLSQQMGESRSKVHYHLQDLEKNGLIRLVEENRKGNMTQKLYRAVAKSFIPSTELLSFHHEYGESRRLMTISTLDRAKSRALAAPESAFLTDSEDHRKWHRIASQTEVNIPKEKFKKWVAKYHELIQELNRMAEEEVSEEEMETFYLMTVAFQIDEPYFKGEKEDE</sequence>
<proteinExistence type="predicted"/>
<protein>
    <submittedName>
        <fullName evidence="3">Helix-turn-helix domain-containing protein</fullName>
    </submittedName>
    <submittedName>
        <fullName evidence="4">Transcriptional regulator</fullName>
    </submittedName>
</protein>
<evidence type="ECO:0000313" key="4">
    <source>
        <dbReference type="EMBL" id="QAV21569.1"/>
    </source>
</evidence>
<dbReference type="EMBL" id="JAMDMJ010000017">
    <property type="protein sequence ID" value="MCY9597091.1"/>
    <property type="molecule type" value="Genomic_DNA"/>
</dbReference>
<keyword evidence="1" id="KW-0238">DNA-binding</keyword>
<dbReference type="GO" id="GO:0003677">
    <property type="term" value="F:DNA binding"/>
    <property type="evidence" value="ECO:0007669"/>
    <property type="project" value="UniProtKB-KW"/>
</dbReference>
<dbReference type="PRINTS" id="PR00778">
    <property type="entry name" value="HTHARSR"/>
</dbReference>
<dbReference type="SUPFAM" id="SSF46785">
    <property type="entry name" value="Winged helix' DNA-binding domain"/>
    <property type="match status" value="1"/>
</dbReference>
<evidence type="ECO:0000313" key="3">
    <source>
        <dbReference type="EMBL" id="MCY9597091.1"/>
    </source>
</evidence>
<dbReference type="PANTHER" id="PTHR38600:SF2">
    <property type="entry name" value="SLL0088 PROTEIN"/>
    <property type="match status" value="1"/>
</dbReference>
<evidence type="ECO:0000313" key="6">
    <source>
        <dbReference type="Proteomes" id="UP001527202"/>
    </source>
</evidence>
<evidence type="ECO:0000259" key="2">
    <source>
        <dbReference type="SMART" id="SM00418"/>
    </source>
</evidence>
<dbReference type="EMBL" id="CP026520">
    <property type="protein sequence ID" value="QAV21569.1"/>
    <property type="molecule type" value="Genomic_DNA"/>
</dbReference>
<dbReference type="Gene3D" id="1.10.10.10">
    <property type="entry name" value="Winged helix-like DNA-binding domain superfamily/Winged helix DNA-binding domain"/>
    <property type="match status" value="1"/>
</dbReference>
<dbReference type="InterPro" id="IPR001845">
    <property type="entry name" value="HTH_ArsR_DNA-bd_dom"/>
</dbReference>
<keyword evidence="6" id="KW-1185">Reference proteome</keyword>
<dbReference type="InterPro" id="IPR036388">
    <property type="entry name" value="WH-like_DNA-bd_sf"/>
</dbReference>
<gene>
    <name evidence="3" type="ORF">M5X16_15115</name>
    <name evidence="4" type="ORF">PC41400_29510</name>
</gene>
<dbReference type="GO" id="GO:0003700">
    <property type="term" value="F:DNA-binding transcription factor activity"/>
    <property type="evidence" value="ECO:0007669"/>
    <property type="project" value="InterPro"/>
</dbReference>
<name>A0A410X4M8_9BACL</name>
<dbReference type="Proteomes" id="UP001527202">
    <property type="component" value="Unassembled WGS sequence"/>
</dbReference>
<dbReference type="OrthoDB" id="1691727at2"/>